<dbReference type="GO" id="GO:0016491">
    <property type="term" value="F:oxidoreductase activity"/>
    <property type="evidence" value="ECO:0007669"/>
    <property type="project" value="UniProtKB-KW"/>
</dbReference>
<dbReference type="RefSeq" id="WP_158948689.1">
    <property type="nucleotide sequence ID" value="NZ_CP046913.1"/>
</dbReference>
<comment type="similarity">
    <text evidence="1">Belongs to the short-chain dehydrogenases/reductases (SDR) family.</text>
</comment>
<dbReference type="Gene3D" id="3.40.50.720">
    <property type="entry name" value="NAD(P)-binding Rossmann-like Domain"/>
    <property type="match status" value="1"/>
</dbReference>
<name>A0A7Z2GG06_9BURK</name>
<keyword evidence="4" id="KW-1185">Reference proteome</keyword>
<evidence type="ECO:0000313" key="4">
    <source>
        <dbReference type="Proteomes" id="UP000433577"/>
    </source>
</evidence>
<evidence type="ECO:0000313" key="3">
    <source>
        <dbReference type="EMBL" id="QGZ60809.1"/>
    </source>
</evidence>
<protein>
    <submittedName>
        <fullName evidence="3">SDR family NAD(P)-dependent oxidoreductase</fullName>
    </submittedName>
</protein>
<dbReference type="PANTHER" id="PTHR44196:SF3">
    <property type="entry name" value="SHORT CHAIN DEHYDROGENASE FAMILY PROTEIN"/>
    <property type="match status" value="1"/>
</dbReference>
<dbReference type="Proteomes" id="UP000433577">
    <property type="component" value="Chromosome 1"/>
</dbReference>
<organism evidence="3 4">
    <name type="scientific">Paraburkholderia acidisoli</name>
    <dbReference type="NCBI Taxonomy" id="2571748"/>
    <lineage>
        <taxon>Bacteria</taxon>
        <taxon>Pseudomonadati</taxon>
        <taxon>Pseudomonadota</taxon>
        <taxon>Betaproteobacteria</taxon>
        <taxon>Burkholderiales</taxon>
        <taxon>Burkholderiaceae</taxon>
        <taxon>Paraburkholderia</taxon>
    </lineage>
</organism>
<sequence>MSGKKIVIVGATSSIAQHCARAWLAAGAAELVLLGRDAARLERVAADLAVRAPQAAIRVATTDFVDPAAIQATVDGIAAAGLPDIVLIAHGSLPDQSTCQNDLQASREALEVNAISPVLYAEAFVQHMARANRGTIAVIGSVAGDRGRKSNYVYGSAKGLVTRYVQGLQHRLAGTGVAVCLIKPGPTDTPMTAHMKGTGAKLAPVEQVATQIVSAVDRKRPVAYVPGKWAIIMMIIRHLPAFVFNKMNI</sequence>
<dbReference type="KEGG" id="pacs:FAZ98_03130"/>
<dbReference type="PRINTS" id="PR00081">
    <property type="entry name" value="GDHRDH"/>
</dbReference>
<dbReference type="OrthoDB" id="335726at2"/>
<gene>
    <name evidence="3" type="ORF">FAZ98_03130</name>
</gene>
<dbReference type="GO" id="GO:0016020">
    <property type="term" value="C:membrane"/>
    <property type="evidence" value="ECO:0007669"/>
    <property type="project" value="TreeGrafter"/>
</dbReference>
<dbReference type="PANTHER" id="PTHR44196">
    <property type="entry name" value="DEHYDROGENASE/REDUCTASE SDR FAMILY MEMBER 7B"/>
    <property type="match status" value="1"/>
</dbReference>
<proteinExistence type="inferred from homology"/>
<dbReference type="Pfam" id="PF00106">
    <property type="entry name" value="adh_short"/>
    <property type="match status" value="1"/>
</dbReference>
<reference evidence="3 4" key="1">
    <citation type="submission" date="2019-12" db="EMBL/GenBank/DDBJ databases">
        <title>Paraburkholderia acidiphila 7Q-K02 sp. nov and Paraburkholderia acidisoli DHF22 sp. nov., two strains isolated from forest soil.</title>
        <authorList>
            <person name="Gao Z."/>
            <person name="Qiu L."/>
        </authorList>
    </citation>
    <scope>NUCLEOTIDE SEQUENCE [LARGE SCALE GENOMIC DNA]</scope>
    <source>
        <strain evidence="3 4">DHF22</strain>
    </source>
</reference>
<dbReference type="EMBL" id="CP046913">
    <property type="protein sequence ID" value="QGZ60809.1"/>
    <property type="molecule type" value="Genomic_DNA"/>
</dbReference>
<accession>A0A7Z2GG06</accession>
<dbReference type="SUPFAM" id="SSF51735">
    <property type="entry name" value="NAD(P)-binding Rossmann-fold domains"/>
    <property type="match status" value="1"/>
</dbReference>
<keyword evidence="2" id="KW-0560">Oxidoreductase</keyword>
<dbReference type="InterPro" id="IPR002347">
    <property type="entry name" value="SDR_fam"/>
</dbReference>
<evidence type="ECO:0000256" key="1">
    <source>
        <dbReference type="ARBA" id="ARBA00006484"/>
    </source>
</evidence>
<dbReference type="AlphaFoldDB" id="A0A7Z2GG06"/>
<dbReference type="InterPro" id="IPR036291">
    <property type="entry name" value="NAD(P)-bd_dom_sf"/>
</dbReference>
<evidence type="ECO:0000256" key="2">
    <source>
        <dbReference type="ARBA" id="ARBA00023002"/>
    </source>
</evidence>